<dbReference type="KEGG" id="mpl:Mpal_1380"/>
<reference evidence="2 3" key="1">
    <citation type="journal article" date="2015" name="Genome Announc.">
        <title>Complete Genome Sequence of Methanosphaerula palustris E1-9CT, a Hydrogenotrophic Methanogen Isolated from a Minerotrophic Fen Peatland.</title>
        <authorList>
            <person name="Cadillo-Quiroz H."/>
            <person name="Browne P."/>
            <person name="Kyrpides N."/>
            <person name="Woyke T."/>
            <person name="Goodwin L."/>
            <person name="Detter C."/>
            <person name="Yavitt J.B."/>
            <person name="Zinder S.H."/>
        </authorList>
    </citation>
    <scope>NUCLEOTIDE SEQUENCE [LARGE SCALE GENOMIC DNA]</scope>
    <source>
        <strain evidence="3">ATCC BAA-1556 / DSM 19958 / E1-9c</strain>
    </source>
</reference>
<evidence type="ECO:0000313" key="2">
    <source>
        <dbReference type="EMBL" id="ACL16710.1"/>
    </source>
</evidence>
<keyword evidence="3" id="KW-1185">Reference proteome</keyword>
<evidence type="ECO:0000313" key="3">
    <source>
        <dbReference type="Proteomes" id="UP000002457"/>
    </source>
</evidence>
<sequence>MERMTAYPFCRAGIDEPDESGQPASQSGLVIQVK</sequence>
<gene>
    <name evidence="2" type="ordered locus">Mpal_1380</name>
</gene>
<dbReference type="EMBL" id="CP001338">
    <property type="protein sequence ID" value="ACL16710.1"/>
    <property type="molecule type" value="Genomic_DNA"/>
</dbReference>
<name>B8GHX0_METPE</name>
<feature type="region of interest" description="Disordered" evidence="1">
    <location>
        <begin position="12"/>
        <end position="34"/>
    </location>
</feature>
<evidence type="ECO:0000256" key="1">
    <source>
        <dbReference type="SAM" id="MobiDB-lite"/>
    </source>
</evidence>
<proteinExistence type="predicted"/>
<feature type="compositionally biased region" description="Polar residues" evidence="1">
    <location>
        <begin position="22"/>
        <end position="34"/>
    </location>
</feature>
<organism evidence="2 3">
    <name type="scientific">Methanosphaerula palustris (strain ATCC BAA-1556 / DSM 19958 / E1-9c)</name>
    <dbReference type="NCBI Taxonomy" id="521011"/>
    <lineage>
        <taxon>Archaea</taxon>
        <taxon>Methanobacteriati</taxon>
        <taxon>Methanobacteriota</taxon>
        <taxon>Stenosarchaea group</taxon>
        <taxon>Methanomicrobia</taxon>
        <taxon>Methanomicrobiales</taxon>
        <taxon>Methanoregulaceae</taxon>
        <taxon>Methanosphaerula</taxon>
    </lineage>
</organism>
<dbReference type="HOGENOM" id="CLU_3371365_0_0_2"/>
<dbReference type="Proteomes" id="UP000002457">
    <property type="component" value="Chromosome"/>
</dbReference>
<dbReference type="AlphaFoldDB" id="B8GHX0"/>
<protein>
    <submittedName>
        <fullName evidence="2">Uncharacterized protein</fullName>
    </submittedName>
</protein>
<accession>B8GHX0</accession>